<proteinExistence type="predicted"/>
<name>A0A8H3TTU3_9TREE</name>
<comment type="caution">
    <text evidence="1">The sequence shown here is derived from an EMBL/GenBank/DDBJ whole genome shotgun (WGS) entry which is preliminary data.</text>
</comment>
<dbReference type="OrthoDB" id="5083627at2759"/>
<sequence>MVNAKTPSTFFDLVKGMRGKATIGNWDVLVSYDEIALNKLLSEQADKNKLLEEIKVETSVLNISPRKQIPVHMKMKLSSPVFSFGPSDSEAHLRLSLSGSYTLGEDPEVLTLPEDYAVDIRVTLSSAVGHFSGDDFIKKDAEGAAQAGTILGVPDDDDMLCGLYLDFPTGSDAWKMADKDAKALFAYGIWIKIKNGTGQSNGAEGFDSFDMHPIPKDRTASVIFGHNLLVDMVLKPSLEENCFSWMYSVRAATAEDGDPDGSYHGAHLKAPCRVNNDGELSFFKKDEMSGDIDISINSDIAVADQPSLQITWDSKISTVAGAVILGPDGMGNAVESINRQSQIRGSGSWTGSGTEIDMNTAVKRTLVEKHETSILWKEFGLASTTVDISLSCDVKPLQYLLATNLLFPHQKVFSADPVEGPKGSAQQYLTGGFACPHDLILTGNFMDKAVPA</sequence>
<dbReference type="Proteomes" id="UP000620104">
    <property type="component" value="Unassembled WGS sequence"/>
</dbReference>
<organism evidence="1 2">
    <name type="scientific">Naganishia liquefaciens</name>
    <dbReference type="NCBI Taxonomy" id="104408"/>
    <lineage>
        <taxon>Eukaryota</taxon>
        <taxon>Fungi</taxon>
        <taxon>Dikarya</taxon>
        <taxon>Basidiomycota</taxon>
        <taxon>Agaricomycotina</taxon>
        <taxon>Tremellomycetes</taxon>
        <taxon>Filobasidiales</taxon>
        <taxon>Filobasidiaceae</taxon>
        <taxon>Naganishia</taxon>
    </lineage>
</organism>
<dbReference type="AlphaFoldDB" id="A0A8H3TTU3"/>
<evidence type="ECO:0000313" key="1">
    <source>
        <dbReference type="EMBL" id="GHJ87062.1"/>
    </source>
</evidence>
<evidence type="ECO:0000313" key="2">
    <source>
        <dbReference type="Proteomes" id="UP000620104"/>
    </source>
</evidence>
<reference evidence="1" key="1">
    <citation type="submission" date="2020-07" db="EMBL/GenBank/DDBJ databases">
        <title>Draft Genome Sequence of a Deep-Sea Yeast, Naganishia (Cryptococcus) liquefaciens strain N6.</title>
        <authorList>
            <person name="Han Y.W."/>
            <person name="Kajitani R."/>
            <person name="Morimoto H."/>
            <person name="Parhat M."/>
            <person name="Tsubouchi H."/>
            <person name="Bakenova O."/>
            <person name="Ogata M."/>
            <person name="Argunhan B."/>
            <person name="Aoki R."/>
            <person name="Kajiwara S."/>
            <person name="Itoh T."/>
            <person name="Iwasaki H."/>
        </authorList>
    </citation>
    <scope>NUCLEOTIDE SEQUENCE</scope>
    <source>
        <strain evidence="1">N6</strain>
    </source>
</reference>
<accession>A0A8H3TTU3</accession>
<gene>
    <name evidence="1" type="ORF">NliqN6_3464</name>
</gene>
<dbReference type="EMBL" id="BLZA01000020">
    <property type="protein sequence ID" value="GHJ87062.1"/>
    <property type="molecule type" value="Genomic_DNA"/>
</dbReference>
<keyword evidence="2" id="KW-1185">Reference proteome</keyword>
<protein>
    <submittedName>
        <fullName evidence="1">Uncharacterized protein</fullName>
    </submittedName>
</protein>